<evidence type="ECO:0000313" key="3">
    <source>
        <dbReference type="Proteomes" id="UP000187209"/>
    </source>
</evidence>
<reference evidence="2 3" key="1">
    <citation type="submission" date="2016-11" db="EMBL/GenBank/DDBJ databases">
        <title>The macronuclear genome of Stentor coeruleus: a giant cell with tiny introns.</title>
        <authorList>
            <person name="Slabodnick M."/>
            <person name="Ruby J.G."/>
            <person name="Reiff S.B."/>
            <person name="Swart E.C."/>
            <person name="Gosai S."/>
            <person name="Prabakaran S."/>
            <person name="Witkowska E."/>
            <person name="Larue G.E."/>
            <person name="Fisher S."/>
            <person name="Freeman R.M."/>
            <person name="Gunawardena J."/>
            <person name="Chu W."/>
            <person name="Stover N.A."/>
            <person name="Gregory B.D."/>
            <person name="Nowacki M."/>
            <person name="Derisi J."/>
            <person name="Roy S.W."/>
            <person name="Marshall W.F."/>
            <person name="Sood P."/>
        </authorList>
    </citation>
    <scope>NUCLEOTIDE SEQUENCE [LARGE SCALE GENOMIC DNA]</scope>
    <source>
        <strain evidence="2">WM001</strain>
    </source>
</reference>
<evidence type="ECO:0000256" key="1">
    <source>
        <dbReference type="SAM" id="MobiDB-lite"/>
    </source>
</evidence>
<accession>A0A1R2CD92</accession>
<gene>
    <name evidence="2" type="ORF">SteCoe_11393</name>
</gene>
<organism evidence="2 3">
    <name type="scientific">Stentor coeruleus</name>
    <dbReference type="NCBI Taxonomy" id="5963"/>
    <lineage>
        <taxon>Eukaryota</taxon>
        <taxon>Sar</taxon>
        <taxon>Alveolata</taxon>
        <taxon>Ciliophora</taxon>
        <taxon>Postciliodesmatophora</taxon>
        <taxon>Heterotrichea</taxon>
        <taxon>Heterotrichida</taxon>
        <taxon>Stentoridae</taxon>
        <taxon>Stentor</taxon>
    </lineage>
</organism>
<dbReference type="AlphaFoldDB" id="A0A1R2CD92"/>
<protein>
    <recommendedName>
        <fullName evidence="4">RING-type domain-containing protein</fullName>
    </recommendedName>
</protein>
<evidence type="ECO:0008006" key="4">
    <source>
        <dbReference type="Google" id="ProtNLM"/>
    </source>
</evidence>
<dbReference type="Proteomes" id="UP000187209">
    <property type="component" value="Unassembled WGS sequence"/>
</dbReference>
<feature type="region of interest" description="Disordered" evidence="1">
    <location>
        <begin position="362"/>
        <end position="386"/>
    </location>
</feature>
<keyword evidence="3" id="KW-1185">Reference proteome</keyword>
<feature type="compositionally biased region" description="Low complexity" evidence="1">
    <location>
        <begin position="371"/>
        <end position="386"/>
    </location>
</feature>
<name>A0A1R2CD92_9CILI</name>
<feature type="region of interest" description="Disordered" evidence="1">
    <location>
        <begin position="275"/>
        <end position="306"/>
    </location>
</feature>
<sequence>MFCDIKCLLCDQDQTSKINYSLYHGVCAFHKFALNPILVCHYCNSNVSVNQIIDMSKCEVCSDITIKGLSPCGHILCENCEKECSLCKNKTIDLYGSLSFRQQIIEELPKTQTLISEGYNSENPDIIHLGNSISKIKCEYCIDKIAINFCAHKHFLCNDCLTEGNCNLCDFLAREYLEYKSMSKSELFIGEKGLNCFTNMPHAYVAKGGQDKYASQNHENYSSAEVIVVFDSLPDNLNMENTLNIQKQEKVLEHEKPKEINKSMSYSSDIYNSSESISCESRRDSKPLNADPEFMENKKKTRGSVKIRPDESFLLNIRNLAQTERPKNTLKFGEDETKDYLLNTNSKDQSYKFELLKDNLDENSAKTKTPNQNSDSTSNNFNNTKNVVTQSKVSASAGENEDDEKCCCTLF</sequence>
<proteinExistence type="predicted"/>
<dbReference type="EMBL" id="MPUH01000189">
    <property type="protein sequence ID" value="OMJ86994.1"/>
    <property type="molecule type" value="Genomic_DNA"/>
</dbReference>
<evidence type="ECO:0000313" key="2">
    <source>
        <dbReference type="EMBL" id="OMJ86994.1"/>
    </source>
</evidence>
<comment type="caution">
    <text evidence="2">The sequence shown here is derived from an EMBL/GenBank/DDBJ whole genome shotgun (WGS) entry which is preliminary data.</text>
</comment>